<name>A0A645HYB4_9ZZZZ</name>
<proteinExistence type="predicted"/>
<reference evidence="1" key="1">
    <citation type="submission" date="2019-08" db="EMBL/GenBank/DDBJ databases">
        <authorList>
            <person name="Kucharzyk K."/>
            <person name="Murdoch R.W."/>
            <person name="Higgins S."/>
            <person name="Loffler F."/>
        </authorList>
    </citation>
    <scope>NUCLEOTIDE SEQUENCE</scope>
</reference>
<gene>
    <name evidence="1" type="ORF">SDC9_191596</name>
</gene>
<sequence>MVLNEKMFMDLEKDIFSEWINDNSYTEGKIACYLPTYRKNKFNILIKNSEEDRLDNRVIVNVEKLDLFDYYKIEIKGQIDIVKIYDTKGKLLGGVLPLRCSEESYKI</sequence>
<organism evidence="1">
    <name type="scientific">bioreactor metagenome</name>
    <dbReference type="NCBI Taxonomy" id="1076179"/>
    <lineage>
        <taxon>unclassified sequences</taxon>
        <taxon>metagenomes</taxon>
        <taxon>ecological metagenomes</taxon>
    </lineage>
</organism>
<comment type="caution">
    <text evidence="1">The sequence shown here is derived from an EMBL/GenBank/DDBJ whole genome shotgun (WGS) entry which is preliminary data.</text>
</comment>
<dbReference type="EMBL" id="VSSQ01102841">
    <property type="protein sequence ID" value="MPN44035.1"/>
    <property type="molecule type" value="Genomic_DNA"/>
</dbReference>
<evidence type="ECO:0000313" key="1">
    <source>
        <dbReference type="EMBL" id="MPN44035.1"/>
    </source>
</evidence>
<dbReference type="AlphaFoldDB" id="A0A645HYB4"/>
<accession>A0A645HYB4</accession>
<protein>
    <submittedName>
        <fullName evidence="1">Uncharacterized protein</fullName>
    </submittedName>
</protein>